<sequence>MRTTWWYLYHVVFALNTMANVAAVPTFLLHRPGSAMSTSAQDSTVEEVLLYESDSRTGEGTSFTMMN</sequence>
<dbReference type="Proteomes" id="UP000186922">
    <property type="component" value="Unassembled WGS sequence"/>
</dbReference>
<keyword evidence="1" id="KW-0472">Membrane</keyword>
<comment type="caution">
    <text evidence="2">The sequence shown here is derived from an EMBL/GenBank/DDBJ whole genome shotgun (WGS) entry which is preliminary data.</text>
</comment>
<dbReference type="AlphaFoldDB" id="A0A1D1VW14"/>
<proteinExistence type="predicted"/>
<protein>
    <submittedName>
        <fullName evidence="2">Uncharacterized protein</fullName>
    </submittedName>
</protein>
<reference evidence="2 3" key="1">
    <citation type="journal article" date="2016" name="Nat. Commun.">
        <title>Extremotolerant tardigrade genome and improved radiotolerance of human cultured cells by tardigrade-unique protein.</title>
        <authorList>
            <person name="Hashimoto T."/>
            <person name="Horikawa D.D."/>
            <person name="Saito Y."/>
            <person name="Kuwahara H."/>
            <person name="Kozuka-Hata H."/>
            <person name="Shin-I T."/>
            <person name="Minakuchi Y."/>
            <person name="Ohishi K."/>
            <person name="Motoyama A."/>
            <person name="Aizu T."/>
            <person name="Enomoto A."/>
            <person name="Kondo K."/>
            <person name="Tanaka S."/>
            <person name="Hara Y."/>
            <person name="Koshikawa S."/>
            <person name="Sagara H."/>
            <person name="Miura T."/>
            <person name="Yokobori S."/>
            <person name="Miyagawa K."/>
            <person name="Suzuki Y."/>
            <person name="Kubo T."/>
            <person name="Oyama M."/>
            <person name="Kohara Y."/>
            <person name="Fujiyama A."/>
            <person name="Arakawa K."/>
            <person name="Katayama T."/>
            <person name="Toyoda A."/>
            <person name="Kunieda T."/>
        </authorList>
    </citation>
    <scope>NUCLEOTIDE SEQUENCE [LARGE SCALE GENOMIC DNA]</scope>
    <source>
        <strain evidence="2 3">YOKOZUNA-1</strain>
    </source>
</reference>
<evidence type="ECO:0000313" key="2">
    <source>
        <dbReference type="EMBL" id="GAV04443.1"/>
    </source>
</evidence>
<evidence type="ECO:0000313" key="3">
    <source>
        <dbReference type="Proteomes" id="UP000186922"/>
    </source>
</evidence>
<organism evidence="2 3">
    <name type="scientific">Ramazzottius varieornatus</name>
    <name type="common">Water bear</name>
    <name type="synonym">Tardigrade</name>
    <dbReference type="NCBI Taxonomy" id="947166"/>
    <lineage>
        <taxon>Eukaryota</taxon>
        <taxon>Metazoa</taxon>
        <taxon>Ecdysozoa</taxon>
        <taxon>Tardigrada</taxon>
        <taxon>Eutardigrada</taxon>
        <taxon>Parachela</taxon>
        <taxon>Hypsibioidea</taxon>
        <taxon>Ramazzottiidae</taxon>
        <taxon>Ramazzottius</taxon>
    </lineage>
</organism>
<accession>A0A1D1VW14</accession>
<gene>
    <name evidence="2" type="primary">RvY_14717-1</name>
    <name evidence="2" type="synonym">RvY_14717.1</name>
    <name evidence="2" type="ORF">RvY_14717</name>
</gene>
<evidence type="ECO:0000256" key="1">
    <source>
        <dbReference type="SAM" id="Phobius"/>
    </source>
</evidence>
<keyword evidence="1" id="KW-0812">Transmembrane</keyword>
<keyword evidence="1" id="KW-1133">Transmembrane helix</keyword>
<dbReference type="EMBL" id="BDGG01000010">
    <property type="protein sequence ID" value="GAV04443.1"/>
    <property type="molecule type" value="Genomic_DNA"/>
</dbReference>
<keyword evidence="3" id="KW-1185">Reference proteome</keyword>
<feature type="transmembrane region" description="Helical" evidence="1">
    <location>
        <begin position="6"/>
        <end position="29"/>
    </location>
</feature>
<name>A0A1D1VW14_RAMVA</name>